<feature type="region of interest" description="Disordered" evidence="1">
    <location>
        <begin position="1"/>
        <end position="22"/>
    </location>
</feature>
<comment type="caution">
    <text evidence="2">The sequence shown here is derived from an EMBL/GenBank/DDBJ whole genome shotgun (WGS) entry which is preliminary data.</text>
</comment>
<name>A0A9P4P848_9PLEO</name>
<evidence type="ECO:0000313" key="3">
    <source>
        <dbReference type="Proteomes" id="UP000799764"/>
    </source>
</evidence>
<evidence type="ECO:0000313" key="2">
    <source>
        <dbReference type="EMBL" id="KAF2438453.1"/>
    </source>
</evidence>
<keyword evidence="3" id="KW-1185">Reference proteome</keyword>
<feature type="compositionally biased region" description="Basic and acidic residues" evidence="1">
    <location>
        <begin position="121"/>
        <end position="141"/>
    </location>
</feature>
<accession>A0A9P4P848</accession>
<evidence type="ECO:0000256" key="1">
    <source>
        <dbReference type="SAM" id="MobiDB-lite"/>
    </source>
</evidence>
<reference evidence="2" key="1">
    <citation type="journal article" date="2020" name="Stud. Mycol.">
        <title>101 Dothideomycetes genomes: a test case for predicting lifestyles and emergence of pathogens.</title>
        <authorList>
            <person name="Haridas S."/>
            <person name="Albert R."/>
            <person name="Binder M."/>
            <person name="Bloem J."/>
            <person name="Labutti K."/>
            <person name="Salamov A."/>
            <person name="Andreopoulos B."/>
            <person name="Baker S."/>
            <person name="Barry K."/>
            <person name="Bills G."/>
            <person name="Bluhm B."/>
            <person name="Cannon C."/>
            <person name="Castanera R."/>
            <person name="Culley D."/>
            <person name="Daum C."/>
            <person name="Ezra D."/>
            <person name="Gonzalez J."/>
            <person name="Henrissat B."/>
            <person name="Kuo A."/>
            <person name="Liang C."/>
            <person name="Lipzen A."/>
            <person name="Lutzoni F."/>
            <person name="Magnuson J."/>
            <person name="Mondo S."/>
            <person name="Nolan M."/>
            <person name="Ohm R."/>
            <person name="Pangilinan J."/>
            <person name="Park H.-J."/>
            <person name="Ramirez L."/>
            <person name="Alfaro M."/>
            <person name="Sun H."/>
            <person name="Tritt A."/>
            <person name="Yoshinaga Y."/>
            <person name="Zwiers L.-H."/>
            <person name="Turgeon B."/>
            <person name="Goodwin S."/>
            <person name="Spatafora J."/>
            <person name="Crous P."/>
            <person name="Grigoriev I."/>
        </authorList>
    </citation>
    <scope>NUCLEOTIDE SEQUENCE</scope>
    <source>
        <strain evidence="2">CBS 690.94</strain>
    </source>
</reference>
<dbReference type="Proteomes" id="UP000799764">
    <property type="component" value="Unassembled WGS sequence"/>
</dbReference>
<feature type="region of interest" description="Disordered" evidence="1">
    <location>
        <begin position="80"/>
        <end position="141"/>
    </location>
</feature>
<organism evidence="2 3">
    <name type="scientific">Karstenula rhodostoma CBS 690.94</name>
    <dbReference type="NCBI Taxonomy" id="1392251"/>
    <lineage>
        <taxon>Eukaryota</taxon>
        <taxon>Fungi</taxon>
        <taxon>Dikarya</taxon>
        <taxon>Ascomycota</taxon>
        <taxon>Pezizomycotina</taxon>
        <taxon>Dothideomycetes</taxon>
        <taxon>Pleosporomycetidae</taxon>
        <taxon>Pleosporales</taxon>
        <taxon>Massarineae</taxon>
        <taxon>Didymosphaeriaceae</taxon>
        <taxon>Karstenula</taxon>
    </lineage>
</organism>
<dbReference type="EMBL" id="MU001512">
    <property type="protein sequence ID" value="KAF2438453.1"/>
    <property type="molecule type" value="Genomic_DNA"/>
</dbReference>
<gene>
    <name evidence="2" type="ORF">P171DRAFT_477335</name>
</gene>
<sequence>MKLRLSPSHSVFDRNMSQLNETKKIPHKERLCNIEEKGIDKEERCFPTEGLCNNQVHSKSSPQAEAIITQPCDALCEPAKKSRIPDSATSPRPSNPVDATETFKSCPAPADQSGTSLQRSDAMREPEHELETRPSADEHGKSIEDEDICSLFYWHEKVLELRLLNAHLKSERENDRKR</sequence>
<protein>
    <submittedName>
        <fullName evidence="2">Uncharacterized protein</fullName>
    </submittedName>
</protein>
<proteinExistence type="predicted"/>
<dbReference type="AlphaFoldDB" id="A0A9P4P848"/>